<feature type="region of interest" description="Disordered" evidence="1">
    <location>
        <begin position="1"/>
        <end position="27"/>
    </location>
</feature>
<dbReference type="InterPro" id="IPR004244">
    <property type="entry name" value="Transposase_22"/>
</dbReference>
<comment type="caution">
    <text evidence="2">The sequence shown here is derived from an EMBL/GenBank/DDBJ whole genome shotgun (WGS) entry which is preliminary data.</text>
</comment>
<gene>
    <name evidence="2" type="ORF">NDU88_008953</name>
</gene>
<accession>A0AAV7P0S7</accession>
<dbReference type="Gene3D" id="3.30.70.1820">
    <property type="entry name" value="L1 transposable element, RRM domain"/>
    <property type="match status" value="1"/>
</dbReference>
<organism evidence="2 3">
    <name type="scientific">Pleurodeles waltl</name>
    <name type="common">Iberian ribbed newt</name>
    <dbReference type="NCBI Taxonomy" id="8319"/>
    <lineage>
        <taxon>Eukaryota</taxon>
        <taxon>Metazoa</taxon>
        <taxon>Chordata</taxon>
        <taxon>Craniata</taxon>
        <taxon>Vertebrata</taxon>
        <taxon>Euteleostomi</taxon>
        <taxon>Amphibia</taxon>
        <taxon>Batrachia</taxon>
        <taxon>Caudata</taxon>
        <taxon>Salamandroidea</taxon>
        <taxon>Salamandridae</taxon>
        <taxon>Pleurodelinae</taxon>
        <taxon>Pleurodeles</taxon>
    </lineage>
</organism>
<keyword evidence="3" id="KW-1185">Reference proteome</keyword>
<evidence type="ECO:0000313" key="3">
    <source>
        <dbReference type="Proteomes" id="UP001066276"/>
    </source>
</evidence>
<dbReference type="PANTHER" id="PTHR11505">
    <property type="entry name" value="L1 TRANSPOSABLE ELEMENT-RELATED"/>
    <property type="match status" value="1"/>
</dbReference>
<sequence>MRPLAAASPARDQQRGRGPDTPGEVGELTAGELHSFNAHTLYWDNHCPPVQNNGISQGRLLTYASPHRGETQGEEGLSPTSGADPYTENSEGPHVGDKPTSGPGEQNLAQHSSGIPPISDLSMASASIRTDLACFCEKVMDLDQCLTTVKEHIGMVPEHDAELRTLRAKIMDLDERSRRDNVHFFGIPEHKEGTDIKAFLKSLLPELTGLTFSPPLEFQRVHRISPLLTVTSGRPCPVIACFLCHEQARLVLSTARSQGPFLLEGHKVRVAADFSRIMNEKRKAFLALRPQLRKLDIKFGLFEPARMRITYNDKLRDFIETMDLGSFLDDLTQCSMD</sequence>
<feature type="compositionally biased region" description="Polar residues" evidence="1">
    <location>
        <begin position="103"/>
        <end position="113"/>
    </location>
</feature>
<proteinExistence type="predicted"/>
<evidence type="ECO:0000256" key="1">
    <source>
        <dbReference type="SAM" id="MobiDB-lite"/>
    </source>
</evidence>
<dbReference type="AlphaFoldDB" id="A0AAV7P0S7"/>
<protein>
    <submittedName>
        <fullName evidence="2">Uncharacterized protein</fullName>
    </submittedName>
</protein>
<dbReference type="Proteomes" id="UP001066276">
    <property type="component" value="Chromosome 8"/>
</dbReference>
<evidence type="ECO:0000313" key="2">
    <source>
        <dbReference type="EMBL" id="KAJ1120804.1"/>
    </source>
</evidence>
<name>A0AAV7P0S7_PLEWA</name>
<dbReference type="EMBL" id="JANPWB010000012">
    <property type="protein sequence ID" value="KAJ1120804.1"/>
    <property type="molecule type" value="Genomic_DNA"/>
</dbReference>
<reference evidence="2" key="1">
    <citation type="journal article" date="2022" name="bioRxiv">
        <title>Sequencing and chromosome-scale assembly of the giantPleurodeles waltlgenome.</title>
        <authorList>
            <person name="Brown T."/>
            <person name="Elewa A."/>
            <person name="Iarovenko S."/>
            <person name="Subramanian E."/>
            <person name="Araus A.J."/>
            <person name="Petzold A."/>
            <person name="Susuki M."/>
            <person name="Suzuki K.-i.T."/>
            <person name="Hayashi T."/>
            <person name="Toyoda A."/>
            <person name="Oliveira C."/>
            <person name="Osipova E."/>
            <person name="Leigh N.D."/>
            <person name="Simon A."/>
            <person name="Yun M.H."/>
        </authorList>
    </citation>
    <scope>NUCLEOTIDE SEQUENCE</scope>
    <source>
        <strain evidence="2">20211129_DDA</strain>
        <tissue evidence="2">Liver</tissue>
    </source>
</reference>
<feature type="region of interest" description="Disordered" evidence="1">
    <location>
        <begin position="67"/>
        <end position="118"/>
    </location>
</feature>